<evidence type="ECO:0000256" key="2">
    <source>
        <dbReference type="ARBA" id="ARBA00022598"/>
    </source>
</evidence>
<dbReference type="GO" id="GO:0008033">
    <property type="term" value="P:tRNA processing"/>
    <property type="evidence" value="ECO:0007669"/>
    <property type="project" value="UniProtKB-KW"/>
</dbReference>
<dbReference type="HAMAP" id="MF_01161">
    <property type="entry name" value="tRNA_Ile_lys_synt"/>
    <property type="match status" value="1"/>
</dbReference>
<keyword evidence="9" id="KW-1185">Reference proteome</keyword>
<comment type="catalytic activity">
    <reaction evidence="6">
        <text>cytidine(34) in tRNA(Ile2) + L-lysine + ATP = lysidine(34) in tRNA(Ile2) + AMP + diphosphate + H(+)</text>
        <dbReference type="Rhea" id="RHEA:43744"/>
        <dbReference type="Rhea" id="RHEA-COMP:10625"/>
        <dbReference type="Rhea" id="RHEA-COMP:10670"/>
        <dbReference type="ChEBI" id="CHEBI:15378"/>
        <dbReference type="ChEBI" id="CHEBI:30616"/>
        <dbReference type="ChEBI" id="CHEBI:32551"/>
        <dbReference type="ChEBI" id="CHEBI:33019"/>
        <dbReference type="ChEBI" id="CHEBI:82748"/>
        <dbReference type="ChEBI" id="CHEBI:83665"/>
        <dbReference type="ChEBI" id="CHEBI:456215"/>
        <dbReference type="EC" id="6.3.4.19"/>
    </reaction>
</comment>
<keyword evidence="4" id="KW-0547">Nucleotide-binding</keyword>
<keyword evidence="5" id="KW-0067">ATP-binding</keyword>
<keyword evidence="3" id="KW-0819">tRNA processing</keyword>
<evidence type="ECO:0000256" key="6">
    <source>
        <dbReference type="ARBA" id="ARBA00048539"/>
    </source>
</evidence>
<evidence type="ECO:0000313" key="8">
    <source>
        <dbReference type="EMBL" id="PPR06422.1"/>
    </source>
</evidence>
<dbReference type="STRING" id="231916.A0A409YTT9"/>
<dbReference type="EC" id="6.3.4.19" evidence="1"/>
<evidence type="ECO:0000256" key="3">
    <source>
        <dbReference type="ARBA" id="ARBA00022694"/>
    </source>
</evidence>
<evidence type="ECO:0000313" key="9">
    <source>
        <dbReference type="Proteomes" id="UP000284706"/>
    </source>
</evidence>
<dbReference type="InterPro" id="IPR011063">
    <property type="entry name" value="TilS/TtcA_N"/>
</dbReference>
<dbReference type="InterPro" id="IPR012795">
    <property type="entry name" value="tRNA_Ile_lys_synt_N"/>
</dbReference>
<evidence type="ECO:0000256" key="4">
    <source>
        <dbReference type="ARBA" id="ARBA00022741"/>
    </source>
</evidence>
<dbReference type="Proteomes" id="UP000284706">
    <property type="component" value="Unassembled WGS sequence"/>
</dbReference>
<protein>
    <recommendedName>
        <fullName evidence="1">tRNA(Ile)-lysidine synthetase</fullName>
        <ecNumber evidence="1">6.3.4.19</ecNumber>
    </recommendedName>
</protein>
<reference evidence="8 9" key="1">
    <citation type="journal article" date="2018" name="Evol. Lett.">
        <title>Horizontal gene cluster transfer increased hallucinogenic mushroom diversity.</title>
        <authorList>
            <person name="Reynolds H.T."/>
            <person name="Vijayakumar V."/>
            <person name="Gluck-Thaler E."/>
            <person name="Korotkin H.B."/>
            <person name="Matheny P.B."/>
            <person name="Slot J.C."/>
        </authorList>
    </citation>
    <scope>NUCLEOTIDE SEQUENCE [LARGE SCALE GENOMIC DNA]</scope>
    <source>
        <strain evidence="8 9">SRW20</strain>
    </source>
</reference>
<dbReference type="GO" id="GO:0032267">
    <property type="term" value="F:tRNA(Ile)-lysidine synthase activity"/>
    <property type="evidence" value="ECO:0007669"/>
    <property type="project" value="UniProtKB-EC"/>
</dbReference>
<evidence type="ECO:0000259" key="7">
    <source>
        <dbReference type="Pfam" id="PF01171"/>
    </source>
</evidence>
<dbReference type="InterPro" id="IPR014729">
    <property type="entry name" value="Rossmann-like_a/b/a_fold"/>
</dbReference>
<accession>A0A409YTT9</accession>
<dbReference type="PANTHER" id="PTHR43033:SF1">
    <property type="entry name" value="TRNA(ILE)-LYSIDINE SYNTHASE-RELATED"/>
    <property type="match status" value="1"/>
</dbReference>
<organism evidence="8 9">
    <name type="scientific">Gymnopilus dilepis</name>
    <dbReference type="NCBI Taxonomy" id="231916"/>
    <lineage>
        <taxon>Eukaryota</taxon>
        <taxon>Fungi</taxon>
        <taxon>Dikarya</taxon>
        <taxon>Basidiomycota</taxon>
        <taxon>Agaricomycotina</taxon>
        <taxon>Agaricomycetes</taxon>
        <taxon>Agaricomycetidae</taxon>
        <taxon>Agaricales</taxon>
        <taxon>Agaricineae</taxon>
        <taxon>Hymenogastraceae</taxon>
        <taxon>Gymnopilus</taxon>
    </lineage>
</organism>
<name>A0A409YTT9_9AGAR</name>
<dbReference type="AlphaFoldDB" id="A0A409YTT9"/>
<feature type="domain" description="tRNA(Ile)-lysidine/2-thiocytidine synthase N-terminal" evidence="7">
    <location>
        <begin position="33"/>
        <end position="247"/>
    </location>
</feature>
<sequence>MAARAVQAITASEFATMLQAVRPPSGWSKTRTLAVANSGGPDSTALLFLLNRHIQNQPAETSTRDSPKELLSLTIDHNLQPNSSDMAQRAANTAEALGIKHITTKLPWGEDGHPPKPEDDQAIEELSRNMRYESFFNTMIKERANGLALGHHLDDQVETMLLRLGRGSTLLGLAGMRPCRRWGMGEKRWEPGMDGRMIEGMRKWIVRPLLTVEKDRILATCEENKLDYVNDPTNFQPAVTTRNAIRHVLNNGGTSATSAKEIDFPEFTIKTRAELANINKAAARQPDVNFNLSTDLPTLRQISKDLSAKILDIDKEDKSVDEFIETHRRKSVEGTFMFAPQGIDQVENPLVLQALVYRIARYVSPEPWGSARAELGRRKSSLERLVKHLKDWSVNFRTVNKSMIVGSHIWWRLVEIRRTQPKTTLKTTTPRNLNWLVSRQPRHRLEEPLDGQPPTEPHPLKRDVTDEIKKGLEALNAGEGPPLLELLYDCRFLLKFQLDKIPAEIQYLLGKGSLIKLKPRSEWDYPQVVITERKKERPIQWNMKKARWSLDKEWGLKMKRNIDSGWITMEYFRPTSAV</sequence>
<dbReference type="Pfam" id="PF01171">
    <property type="entry name" value="ATP_bind_3"/>
    <property type="match status" value="1"/>
</dbReference>
<dbReference type="NCBIfam" id="TIGR02432">
    <property type="entry name" value="lysidine_TilS_N"/>
    <property type="match status" value="1"/>
</dbReference>
<gene>
    <name evidence="8" type="ORF">CVT26_004834</name>
</gene>
<dbReference type="PANTHER" id="PTHR43033">
    <property type="entry name" value="TRNA(ILE)-LYSIDINE SYNTHASE-RELATED"/>
    <property type="match status" value="1"/>
</dbReference>
<dbReference type="CDD" id="cd01992">
    <property type="entry name" value="TilS_N"/>
    <property type="match status" value="1"/>
</dbReference>
<evidence type="ECO:0000256" key="5">
    <source>
        <dbReference type="ARBA" id="ARBA00022840"/>
    </source>
</evidence>
<dbReference type="InterPro" id="IPR012094">
    <property type="entry name" value="tRNA_Ile_lys_synt"/>
</dbReference>
<keyword evidence="2" id="KW-0436">Ligase</keyword>
<dbReference type="EMBL" id="NHYE01000325">
    <property type="protein sequence ID" value="PPR06422.1"/>
    <property type="molecule type" value="Genomic_DNA"/>
</dbReference>
<evidence type="ECO:0000256" key="1">
    <source>
        <dbReference type="ARBA" id="ARBA00013267"/>
    </source>
</evidence>
<comment type="caution">
    <text evidence="8">The sequence shown here is derived from an EMBL/GenBank/DDBJ whole genome shotgun (WGS) entry which is preliminary data.</text>
</comment>
<dbReference type="SUPFAM" id="SSF52402">
    <property type="entry name" value="Adenine nucleotide alpha hydrolases-like"/>
    <property type="match status" value="1"/>
</dbReference>
<dbReference type="InParanoid" id="A0A409YTT9"/>
<dbReference type="Gene3D" id="3.40.50.620">
    <property type="entry name" value="HUPs"/>
    <property type="match status" value="1"/>
</dbReference>
<proteinExistence type="inferred from homology"/>
<dbReference type="GO" id="GO:0005524">
    <property type="term" value="F:ATP binding"/>
    <property type="evidence" value="ECO:0007669"/>
    <property type="project" value="UniProtKB-KW"/>
</dbReference>
<dbReference type="OrthoDB" id="434144at2759"/>